<protein>
    <submittedName>
        <fullName evidence="1">Accessory Sec system protein Asp2</fullName>
    </submittedName>
</protein>
<dbReference type="InterPro" id="IPR029058">
    <property type="entry name" value="AB_hydrolase_fold"/>
</dbReference>
<organism evidence="1">
    <name type="scientific">uncultured Avibacterium sp</name>
    <dbReference type="NCBI Taxonomy" id="1936169"/>
    <lineage>
        <taxon>Bacteria</taxon>
        <taxon>Pseudomonadati</taxon>
        <taxon>Pseudomonadota</taxon>
        <taxon>Gammaproteobacteria</taxon>
        <taxon>Pasteurellales</taxon>
        <taxon>Pasteurellaceae</taxon>
        <taxon>Avibacterium</taxon>
        <taxon>environmental samples</taxon>
    </lineage>
</organism>
<gene>
    <name evidence="1" type="ORF">NCTC4101_01751</name>
</gene>
<dbReference type="SUPFAM" id="SSF53474">
    <property type="entry name" value="alpha/beta-Hydrolases"/>
    <property type="match status" value="1"/>
</dbReference>
<dbReference type="AlphaFoldDB" id="A0A486XFG8"/>
<dbReference type="GO" id="GO:0015031">
    <property type="term" value="P:protein transport"/>
    <property type="evidence" value="ECO:0007669"/>
    <property type="project" value="InterPro"/>
</dbReference>
<dbReference type="InterPro" id="IPR022267">
    <property type="entry name" value="Asp2"/>
</dbReference>
<proteinExistence type="predicted"/>
<name>A0A486XFG8_9PAST</name>
<sequence length="352" mass="40512">MTIIKEWRAEKSDTLATRMVTSYTDLENFQPDYSKKRLIVQNDTPQSILKLARSDDFVYEKYIDIIRNDYLLISHKDGYSVFMKRKEYHPERLVKFKHLKRYVDLMYTLTPPSIKRKSPSLPNRLLVLFSHMNGGSGYDSTNVMDRMFVQYFSDIQRSLVKNVFVLRIADMNLSHGSYFVNTDNYPDYEEQIQNLIKEVMIKNNIDHDNVVLYGGSKGGTGAIYHAALGNYKAIAGDPIINSEKYNLNKDWHFVKNFKEADLTNQILENAKNNSNKMYIFASKAHIFNYSHSKNLAEKSAGLISIVDLSNDSLIKTHPHITAQSVPEQLTLMNLLLDGDKILGDFSKLINKA</sequence>
<reference evidence="1" key="1">
    <citation type="submission" date="2019-03" db="EMBL/GenBank/DDBJ databases">
        <authorList>
            <consortium name="Pathogen Informatics"/>
        </authorList>
    </citation>
    <scope>NUCLEOTIDE SEQUENCE</scope>
    <source>
        <strain evidence="1">Unknown</strain>
    </source>
</reference>
<accession>A0A486XFG8</accession>
<dbReference type="Gene3D" id="3.40.50.1820">
    <property type="entry name" value="alpha/beta hydrolase"/>
    <property type="match status" value="1"/>
</dbReference>
<evidence type="ECO:0000313" key="1">
    <source>
        <dbReference type="EMBL" id="VGM96332.1"/>
    </source>
</evidence>
<dbReference type="EMBL" id="CAAHDN010000018">
    <property type="protein sequence ID" value="VGM96332.1"/>
    <property type="molecule type" value="Genomic_DNA"/>
</dbReference>
<dbReference type="NCBIfam" id="NF033892">
    <property type="entry name" value="XcbB_CpsF_sero"/>
    <property type="match status" value="1"/>
</dbReference>
<dbReference type="Pfam" id="PF16929">
    <property type="entry name" value="Asp2"/>
    <property type="match status" value="1"/>
</dbReference>